<organism evidence="15">
    <name type="scientific">mine drainage metagenome</name>
    <dbReference type="NCBI Taxonomy" id="410659"/>
    <lineage>
        <taxon>unclassified sequences</taxon>
        <taxon>metagenomes</taxon>
        <taxon>ecological metagenomes</taxon>
    </lineage>
</organism>
<sequence length="152" mass="17566">MGVTLISQILGYGDFNRAVAAFWLPHGESTFSPQVQFLWNFWYWITVFFTVLIVGLIVLFSIRYRHTKDRTIAERSASHNNALEITWTAIPLIIVMVIFTLGFKEYMNMDSPPANSYNIHVIAQKWSWTFVYENGAISNTLYLPVNKPVKLN</sequence>
<evidence type="ECO:0000256" key="2">
    <source>
        <dbReference type="ARBA" id="ARBA00007866"/>
    </source>
</evidence>
<comment type="similarity">
    <text evidence="2">Belongs to the cytochrome c oxidase subunit 2 family.</text>
</comment>
<keyword evidence="6 12" id="KW-0812">Transmembrane</keyword>
<evidence type="ECO:0000256" key="11">
    <source>
        <dbReference type="ARBA" id="ARBA00031389"/>
    </source>
</evidence>
<feature type="domain" description="Cytochrome oxidase subunit II transmembrane region profile" evidence="14">
    <location>
        <begin position="9"/>
        <end position="113"/>
    </location>
</feature>
<feature type="non-terminal residue" evidence="15">
    <location>
        <position position="152"/>
    </location>
</feature>
<keyword evidence="9 12" id="KW-1133">Transmembrane helix</keyword>
<comment type="caution">
    <text evidence="15">The sequence shown here is derived from an EMBL/GenBank/DDBJ whole genome shotgun (WGS) entry which is preliminary data.</text>
</comment>
<proteinExistence type="inferred from homology"/>
<keyword evidence="7" id="KW-1278">Translocase</keyword>
<dbReference type="PANTHER" id="PTHR22888:SF9">
    <property type="entry name" value="CYTOCHROME C OXIDASE SUBUNIT 2"/>
    <property type="match status" value="1"/>
</dbReference>
<dbReference type="AlphaFoldDB" id="T1BDG1"/>
<evidence type="ECO:0000256" key="9">
    <source>
        <dbReference type="ARBA" id="ARBA00022989"/>
    </source>
</evidence>
<evidence type="ECO:0000259" key="13">
    <source>
        <dbReference type="PROSITE" id="PS50857"/>
    </source>
</evidence>
<dbReference type="InterPro" id="IPR011759">
    <property type="entry name" value="Cyt_c_oxidase_su2_TM_dom"/>
</dbReference>
<keyword evidence="5" id="KW-0679">Respiratory chain</keyword>
<dbReference type="SUPFAM" id="SSF49503">
    <property type="entry name" value="Cupredoxins"/>
    <property type="match status" value="1"/>
</dbReference>
<evidence type="ECO:0000259" key="14">
    <source>
        <dbReference type="PROSITE" id="PS50999"/>
    </source>
</evidence>
<dbReference type="InterPro" id="IPR036257">
    <property type="entry name" value="Cyt_c_oxidase_su2_TM_sf"/>
</dbReference>
<feature type="domain" description="Cytochrome oxidase subunit II copper A binding" evidence="13">
    <location>
        <begin position="114"/>
        <end position="152"/>
    </location>
</feature>
<dbReference type="Pfam" id="PF02790">
    <property type="entry name" value="COX2_TM"/>
    <property type="match status" value="1"/>
</dbReference>
<dbReference type="GO" id="GO:0042773">
    <property type="term" value="P:ATP synthesis coupled electron transport"/>
    <property type="evidence" value="ECO:0007669"/>
    <property type="project" value="TreeGrafter"/>
</dbReference>
<evidence type="ECO:0000256" key="12">
    <source>
        <dbReference type="SAM" id="Phobius"/>
    </source>
</evidence>
<keyword evidence="10 12" id="KW-0472">Membrane</keyword>
<dbReference type="Gene3D" id="1.10.287.90">
    <property type="match status" value="1"/>
</dbReference>
<evidence type="ECO:0000256" key="5">
    <source>
        <dbReference type="ARBA" id="ARBA00022660"/>
    </source>
</evidence>
<dbReference type="GO" id="GO:0016020">
    <property type="term" value="C:membrane"/>
    <property type="evidence" value="ECO:0007669"/>
    <property type="project" value="UniProtKB-SubCell"/>
</dbReference>
<accession>T1BDG1</accession>
<keyword evidence="8" id="KW-0249">Electron transport</keyword>
<dbReference type="EC" id="7.1.1.9" evidence="3"/>
<reference evidence="15" key="2">
    <citation type="journal article" date="2014" name="ISME J.">
        <title>Microbial stratification in low pH oxic and suboxic macroscopic growths along an acid mine drainage.</title>
        <authorList>
            <person name="Mendez-Garcia C."/>
            <person name="Mesa V."/>
            <person name="Sprenger R.R."/>
            <person name="Richter M."/>
            <person name="Diez M.S."/>
            <person name="Solano J."/>
            <person name="Bargiela R."/>
            <person name="Golyshina O.V."/>
            <person name="Manteca A."/>
            <person name="Ramos J.L."/>
            <person name="Gallego J.R."/>
            <person name="Llorente I."/>
            <person name="Martins Dos Santos V.A."/>
            <person name="Jensen O.N."/>
            <person name="Pelaez A.I."/>
            <person name="Sanchez J."/>
            <person name="Ferrer M."/>
        </authorList>
    </citation>
    <scope>NUCLEOTIDE SEQUENCE</scope>
</reference>
<evidence type="ECO:0000256" key="3">
    <source>
        <dbReference type="ARBA" id="ARBA00012949"/>
    </source>
</evidence>
<comment type="subcellular location">
    <subcellularLocation>
        <location evidence="1">Membrane</location>
        <topology evidence="1">Multi-pass membrane protein</topology>
    </subcellularLocation>
</comment>
<evidence type="ECO:0000256" key="1">
    <source>
        <dbReference type="ARBA" id="ARBA00004141"/>
    </source>
</evidence>
<dbReference type="SUPFAM" id="SSF81464">
    <property type="entry name" value="Cytochrome c oxidase subunit II-like, transmembrane region"/>
    <property type="match status" value="1"/>
</dbReference>
<dbReference type="Gene3D" id="2.60.40.420">
    <property type="entry name" value="Cupredoxins - blue copper proteins"/>
    <property type="match status" value="1"/>
</dbReference>
<feature type="transmembrane region" description="Helical" evidence="12">
    <location>
        <begin position="82"/>
        <end position="103"/>
    </location>
</feature>
<evidence type="ECO:0000256" key="4">
    <source>
        <dbReference type="ARBA" id="ARBA00022448"/>
    </source>
</evidence>
<dbReference type="PROSITE" id="PS50999">
    <property type="entry name" value="COX2_TM"/>
    <property type="match status" value="1"/>
</dbReference>
<dbReference type="PANTHER" id="PTHR22888">
    <property type="entry name" value="CYTOCHROME C OXIDASE, SUBUNIT II"/>
    <property type="match status" value="1"/>
</dbReference>
<dbReference type="InterPro" id="IPR045187">
    <property type="entry name" value="CcO_II"/>
</dbReference>
<reference evidence="15" key="1">
    <citation type="submission" date="2013-08" db="EMBL/GenBank/DDBJ databases">
        <authorList>
            <person name="Mendez C."/>
            <person name="Richter M."/>
            <person name="Ferrer M."/>
            <person name="Sanchez J."/>
        </authorList>
    </citation>
    <scope>NUCLEOTIDE SEQUENCE</scope>
</reference>
<dbReference type="InterPro" id="IPR002429">
    <property type="entry name" value="CcO_II-like_C"/>
</dbReference>
<evidence type="ECO:0000313" key="15">
    <source>
        <dbReference type="EMBL" id="EQD66528.1"/>
    </source>
</evidence>
<evidence type="ECO:0000256" key="6">
    <source>
        <dbReference type="ARBA" id="ARBA00022692"/>
    </source>
</evidence>
<evidence type="ECO:0000256" key="10">
    <source>
        <dbReference type="ARBA" id="ARBA00023136"/>
    </source>
</evidence>
<evidence type="ECO:0000256" key="7">
    <source>
        <dbReference type="ARBA" id="ARBA00022967"/>
    </source>
</evidence>
<protein>
    <recommendedName>
        <fullName evidence="3">cytochrome-c oxidase</fullName>
        <ecNumber evidence="3">7.1.1.9</ecNumber>
    </recommendedName>
    <alternativeName>
        <fullName evidence="11">Cytochrome c oxidase polypeptide II</fullName>
    </alternativeName>
</protein>
<keyword evidence="4" id="KW-0813">Transport</keyword>
<feature type="transmembrane region" description="Helical" evidence="12">
    <location>
        <begin position="41"/>
        <end position="62"/>
    </location>
</feature>
<dbReference type="InterPro" id="IPR008972">
    <property type="entry name" value="Cupredoxin"/>
</dbReference>
<dbReference type="GO" id="GO:0004129">
    <property type="term" value="F:cytochrome-c oxidase activity"/>
    <property type="evidence" value="ECO:0007669"/>
    <property type="project" value="UniProtKB-EC"/>
</dbReference>
<dbReference type="PROSITE" id="PS50857">
    <property type="entry name" value="COX2_CUA"/>
    <property type="match status" value="1"/>
</dbReference>
<evidence type="ECO:0000256" key="8">
    <source>
        <dbReference type="ARBA" id="ARBA00022982"/>
    </source>
</evidence>
<gene>
    <name evidence="15" type="ORF">B1A_08105</name>
</gene>
<name>T1BDG1_9ZZZZ</name>
<dbReference type="GO" id="GO:0005507">
    <property type="term" value="F:copper ion binding"/>
    <property type="evidence" value="ECO:0007669"/>
    <property type="project" value="InterPro"/>
</dbReference>
<dbReference type="EMBL" id="AUZX01005804">
    <property type="protein sequence ID" value="EQD66528.1"/>
    <property type="molecule type" value="Genomic_DNA"/>
</dbReference>